<dbReference type="AlphaFoldDB" id="A0A7V8JSW9"/>
<protein>
    <submittedName>
        <fullName evidence="7">Pyruvate dehydrogenase [ubiquinone]</fullName>
    </submittedName>
</protein>
<accession>A0A7V8JSW9</accession>
<proteinExistence type="inferred from homology"/>
<evidence type="ECO:0000259" key="4">
    <source>
        <dbReference type="Pfam" id="PF00205"/>
    </source>
</evidence>
<name>A0A7V8JSW9_9BURK</name>
<sequence>MSATVAEILIDTLYQIGVRQIFGVVGDALNPLTDAIRRDKRIEWIGVRHEEGAALAAAGQAKLTGRLAVCCGTTGPGSNHLVAGLYEARKDHAPVLAISGGVPAARRGTDYLQENTPDILFRDVAAYTQTITSPEQAPAVFHQAIAQAYAQRGVAHLNIPADVIGAKVAQTVPSIATLRARAELAPADEEIEAAARLINAAKSVAIFAGNGCREAIDDVLALAGKLQAPVMHTFRGKDLAAYDHPHWIGGVGLIGGAPGTDALHEADVMLMLGSDYPYSEFLPTKNKVIQIDERGFVLGRRAPVALGITGSVAPAVKQLLAKVEGKTEGAFLQKVNADRERWNASLDRAAEEKRHHKKIKPQRTARRLSDLARDDAVFVVDTGVVTLWCGNWIRQSGRQRILASFNNAAVGTSLGQANGIQALDRDRQVIVAVGDGGFTMLLGEFMTSVEHKLPVKVVVFNNREWGLVHLEMEEAGLPAFDGSEFPNPDFAAFALACGAQGFTARTPDELDGAIGQLLAAPGPAVLNVFIDPAELPGMPHIKMEQIWRFGMAKVRESLIAMKGG</sequence>
<dbReference type="Gene3D" id="3.40.50.1220">
    <property type="entry name" value="TPP-binding domain"/>
    <property type="match status" value="1"/>
</dbReference>
<keyword evidence="7" id="KW-0670">Pyruvate</keyword>
<evidence type="ECO:0000256" key="3">
    <source>
        <dbReference type="RuleBase" id="RU362132"/>
    </source>
</evidence>
<dbReference type="PANTHER" id="PTHR42981:SF2">
    <property type="entry name" value="PYRUVATE DEHYDROGENASE [UBIQUINONE]"/>
    <property type="match status" value="1"/>
</dbReference>
<dbReference type="InterPro" id="IPR012001">
    <property type="entry name" value="Thiamin_PyroP_enz_TPP-bd_dom"/>
</dbReference>
<evidence type="ECO:0000313" key="8">
    <source>
        <dbReference type="Proteomes" id="UP000462435"/>
    </source>
</evidence>
<feature type="domain" description="Thiamine pyrophosphate enzyme TPP-binding" evidence="5">
    <location>
        <begin position="381"/>
        <end position="528"/>
    </location>
</feature>
<dbReference type="SUPFAM" id="SSF52467">
    <property type="entry name" value="DHS-like NAD/FAD-binding domain"/>
    <property type="match status" value="1"/>
</dbReference>
<dbReference type="PANTHER" id="PTHR42981">
    <property type="entry name" value="PYRUVATE DEHYDROGENASE [UBIQUINONE]"/>
    <property type="match status" value="1"/>
</dbReference>
<dbReference type="InterPro" id="IPR047210">
    <property type="entry name" value="TPP_PYR_POXB-like"/>
</dbReference>
<dbReference type="GO" id="GO:0003824">
    <property type="term" value="F:catalytic activity"/>
    <property type="evidence" value="ECO:0007669"/>
    <property type="project" value="InterPro"/>
</dbReference>
<comment type="similarity">
    <text evidence="1 3">Belongs to the TPP enzyme family.</text>
</comment>
<keyword evidence="7" id="KW-0830">Ubiquinone</keyword>
<dbReference type="Pfam" id="PF02775">
    <property type="entry name" value="TPP_enzyme_C"/>
    <property type="match status" value="1"/>
</dbReference>
<dbReference type="InterPro" id="IPR011766">
    <property type="entry name" value="TPP_enzyme_TPP-bd"/>
</dbReference>
<keyword evidence="2 3" id="KW-0786">Thiamine pyrophosphate</keyword>
<evidence type="ECO:0000256" key="2">
    <source>
        <dbReference type="ARBA" id="ARBA00023052"/>
    </source>
</evidence>
<reference evidence="8" key="1">
    <citation type="journal article" date="2020" name="MBio">
        <title>Horizontal gene transfer to a defensive symbiont with a reduced genome amongst a multipartite beetle microbiome.</title>
        <authorList>
            <person name="Waterworth S.C."/>
            <person name="Florez L.V."/>
            <person name="Rees E.R."/>
            <person name="Hertweck C."/>
            <person name="Kaltenpoth M."/>
            <person name="Kwan J.C."/>
        </authorList>
    </citation>
    <scope>NUCLEOTIDE SEQUENCE [LARGE SCALE GENOMIC DNA]</scope>
</reference>
<dbReference type="Pfam" id="PF02776">
    <property type="entry name" value="TPP_enzyme_N"/>
    <property type="match status" value="1"/>
</dbReference>
<evidence type="ECO:0000259" key="6">
    <source>
        <dbReference type="Pfam" id="PF02776"/>
    </source>
</evidence>
<dbReference type="EMBL" id="WNDX01000129">
    <property type="protein sequence ID" value="KAF1041296.1"/>
    <property type="molecule type" value="Genomic_DNA"/>
</dbReference>
<dbReference type="InterPro" id="IPR047211">
    <property type="entry name" value="POXB-like"/>
</dbReference>
<dbReference type="GO" id="GO:0030976">
    <property type="term" value="F:thiamine pyrophosphate binding"/>
    <property type="evidence" value="ECO:0007669"/>
    <property type="project" value="InterPro"/>
</dbReference>
<dbReference type="Pfam" id="PF00205">
    <property type="entry name" value="TPP_enzyme_M"/>
    <property type="match status" value="1"/>
</dbReference>
<dbReference type="CDD" id="cd07039">
    <property type="entry name" value="TPP_PYR_POX"/>
    <property type="match status" value="1"/>
</dbReference>
<feature type="domain" description="Thiamine pyrophosphate enzyme central" evidence="4">
    <location>
        <begin position="191"/>
        <end position="319"/>
    </location>
</feature>
<dbReference type="InterPro" id="IPR012000">
    <property type="entry name" value="Thiamin_PyroP_enz_cen_dom"/>
</dbReference>
<dbReference type="Proteomes" id="UP000462435">
    <property type="component" value="Unassembled WGS sequence"/>
</dbReference>
<evidence type="ECO:0000256" key="1">
    <source>
        <dbReference type="ARBA" id="ARBA00007812"/>
    </source>
</evidence>
<evidence type="ECO:0000313" key="7">
    <source>
        <dbReference type="EMBL" id="KAF1041296.1"/>
    </source>
</evidence>
<dbReference type="GO" id="GO:0019752">
    <property type="term" value="P:carboxylic acid metabolic process"/>
    <property type="evidence" value="ECO:0007669"/>
    <property type="project" value="UniProtKB-ARBA"/>
</dbReference>
<dbReference type="InterPro" id="IPR029035">
    <property type="entry name" value="DHS-like_NAD/FAD-binding_dom"/>
</dbReference>
<dbReference type="SUPFAM" id="SSF52518">
    <property type="entry name" value="Thiamin diphosphate-binding fold (THDP-binding)"/>
    <property type="match status" value="2"/>
</dbReference>
<gene>
    <name evidence="7" type="primary">poxB</name>
    <name evidence="7" type="ORF">GAK35_03420</name>
</gene>
<feature type="domain" description="Thiamine pyrophosphate enzyme N-terminal TPP-binding" evidence="6">
    <location>
        <begin position="4"/>
        <end position="115"/>
    </location>
</feature>
<dbReference type="InterPro" id="IPR029061">
    <property type="entry name" value="THDP-binding"/>
</dbReference>
<organism evidence="7 8">
    <name type="scientific">Herbaspirillum frisingense</name>
    <dbReference type="NCBI Taxonomy" id="92645"/>
    <lineage>
        <taxon>Bacteria</taxon>
        <taxon>Pseudomonadati</taxon>
        <taxon>Pseudomonadota</taxon>
        <taxon>Betaproteobacteria</taxon>
        <taxon>Burkholderiales</taxon>
        <taxon>Oxalobacteraceae</taxon>
        <taxon>Herbaspirillum</taxon>
    </lineage>
</organism>
<comment type="caution">
    <text evidence="7">The sequence shown here is derived from an EMBL/GenBank/DDBJ whole genome shotgun (WGS) entry which is preliminary data.</text>
</comment>
<evidence type="ECO:0000259" key="5">
    <source>
        <dbReference type="Pfam" id="PF02775"/>
    </source>
</evidence>
<dbReference type="Gene3D" id="3.40.50.970">
    <property type="match status" value="2"/>
</dbReference>
<dbReference type="GO" id="GO:0000287">
    <property type="term" value="F:magnesium ion binding"/>
    <property type="evidence" value="ECO:0007669"/>
    <property type="project" value="InterPro"/>
</dbReference>